<protein>
    <recommendedName>
        <fullName evidence="5">CBM1 domain-containing protein</fullName>
    </recommendedName>
</protein>
<feature type="signal peptide" evidence="2">
    <location>
        <begin position="1"/>
        <end position="16"/>
    </location>
</feature>
<evidence type="ECO:0000313" key="3">
    <source>
        <dbReference type="EMBL" id="RSH89078.1"/>
    </source>
</evidence>
<feature type="region of interest" description="Disordered" evidence="1">
    <location>
        <begin position="178"/>
        <end position="200"/>
    </location>
</feature>
<organism evidence="3 4">
    <name type="scientific">Saitozyma podzolica</name>
    <dbReference type="NCBI Taxonomy" id="1890683"/>
    <lineage>
        <taxon>Eukaryota</taxon>
        <taxon>Fungi</taxon>
        <taxon>Dikarya</taxon>
        <taxon>Basidiomycota</taxon>
        <taxon>Agaricomycotina</taxon>
        <taxon>Tremellomycetes</taxon>
        <taxon>Tremellales</taxon>
        <taxon>Trimorphomycetaceae</taxon>
        <taxon>Saitozyma</taxon>
    </lineage>
</organism>
<dbReference type="AlphaFoldDB" id="A0A427YDA8"/>
<accession>A0A427YDA8</accession>
<feature type="chain" id="PRO_5019279601" description="CBM1 domain-containing protein" evidence="2">
    <location>
        <begin position="17"/>
        <end position="306"/>
    </location>
</feature>
<proteinExistence type="predicted"/>
<gene>
    <name evidence="3" type="ORF">EHS25_002744</name>
</gene>
<evidence type="ECO:0000256" key="2">
    <source>
        <dbReference type="SAM" id="SignalP"/>
    </source>
</evidence>
<dbReference type="Proteomes" id="UP000279259">
    <property type="component" value="Unassembled WGS sequence"/>
</dbReference>
<dbReference type="EMBL" id="RSCD01000015">
    <property type="protein sequence ID" value="RSH89078.1"/>
    <property type="molecule type" value="Genomic_DNA"/>
</dbReference>
<dbReference type="OrthoDB" id="2564987at2759"/>
<name>A0A427YDA8_9TREE</name>
<keyword evidence="2" id="KW-0732">Signal</keyword>
<sequence length="306" mass="30809">MISTLLSLLPLLPALAGSFASATTLWEMDNASGTFYYDLTETTTYDQCGGSGKAEAVMWAWDSGINNSTTLCETKMVNPPSLASIGTNRIVAMNANVLNADLAGWCGKEVKVFQDGAEVVLDEGPFVLFDGCGACESAMIVDFSVKAAVMMMPGQVCTGANPSGLTVQVVDTQIWDFPRDDSWQPTAASQPMKTSSNAGITGVGGSGGNAAAASVTTGAAAVATSSAGGAAATAAASAATGASSAAATGSTGGTLTANQCSPKGATQCSGGENQICNYVTSDVYLEWQTVPGSCTSKRGPRRLGAA</sequence>
<evidence type="ECO:0000256" key="1">
    <source>
        <dbReference type="SAM" id="MobiDB-lite"/>
    </source>
</evidence>
<comment type="caution">
    <text evidence="3">The sequence shown here is derived from an EMBL/GenBank/DDBJ whole genome shotgun (WGS) entry which is preliminary data.</text>
</comment>
<evidence type="ECO:0000313" key="4">
    <source>
        <dbReference type="Proteomes" id="UP000279259"/>
    </source>
</evidence>
<dbReference type="STRING" id="1890683.A0A427YDA8"/>
<feature type="compositionally biased region" description="Polar residues" evidence="1">
    <location>
        <begin position="183"/>
        <end position="195"/>
    </location>
</feature>
<reference evidence="3 4" key="1">
    <citation type="submission" date="2018-11" db="EMBL/GenBank/DDBJ databases">
        <title>Genome sequence of Saitozyma podzolica DSM 27192.</title>
        <authorList>
            <person name="Aliyu H."/>
            <person name="Gorte O."/>
            <person name="Ochsenreither K."/>
        </authorList>
    </citation>
    <scope>NUCLEOTIDE SEQUENCE [LARGE SCALE GENOMIC DNA]</scope>
    <source>
        <strain evidence="3 4">DSM 27192</strain>
    </source>
</reference>
<keyword evidence="4" id="KW-1185">Reference proteome</keyword>
<evidence type="ECO:0008006" key="5">
    <source>
        <dbReference type="Google" id="ProtNLM"/>
    </source>
</evidence>